<proteinExistence type="predicted"/>
<feature type="zinc finger region" description="dksA C4-type" evidence="4">
    <location>
        <begin position="320"/>
        <end position="344"/>
    </location>
</feature>
<evidence type="ECO:0000256" key="5">
    <source>
        <dbReference type="SAM" id="MobiDB-lite"/>
    </source>
</evidence>
<dbReference type="Proteomes" id="UP000583266">
    <property type="component" value="Unassembled WGS sequence"/>
</dbReference>
<accession>A0A848GHL7</accession>
<keyword evidence="1" id="KW-0479">Metal-binding</keyword>
<evidence type="ECO:0000313" key="8">
    <source>
        <dbReference type="Proteomes" id="UP000583266"/>
    </source>
</evidence>
<evidence type="ECO:0000256" key="1">
    <source>
        <dbReference type="ARBA" id="ARBA00022723"/>
    </source>
</evidence>
<dbReference type="PANTHER" id="PTHR33823:SF2">
    <property type="entry name" value="RNA POLYMERASE-BINDING TRANSCRIPTION FACTOR DKSA"/>
    <property type="match status" value="1"/>
</dbReference>
<organism evidence="7 8">
    <name type="scientific">Chitinophaga fulva</name>
    <dbReference type="NCBI Taxonomy" id="2728842"/>
    <lineage>
        <taxon>Bacteria</taxon>
        <taxon>Pseudomonadati</taxon>
        <taxon>Bacteroidota</taxon>
        <taxon>Chitinophagia</taxon>
        <taxon>Chitinophagales</taxon>
        <taxon>Chitinophagaceae</taxon>
        <taxon>Chitinophaga</taxon>
    </lineage>
</organism>
<dbReference type="AlphaFoldDB" id="A0A848GHL7"/>
<name>A0A848GHL7_9BACT</name>
<reference evidence="7 8" key="1">
    <citation type="submission" date="2020-04" db="EMBL/GenBank/DDBJ databases">
        <title>Chitinophaga sp. G-6-1-13 sp. nov., isolated from soil.</title>
        <authorList>
            <person name="Dahal R.H."/>
            <person name="Chaudhary D.K."/>
        </authorList>
    </citation>
    <scope>NUCLEOTIDE SEQUENCE [LARGE SCALE GENOMIC DNA]</scope>
    <source>
        <strain evidence="7 8">G-6-1-13</strain>
    </source>
</reference>
<dbReference type="Gene3D" id="1.20.120.910">
    <property type="entry name" value="DksA, coiled-coil domain"/>
    <property type="match status" value="1"/>
</dbReference>
<dbReference type="Pfam" id="PF01258">
    <property type="entry name" value="zf-dskA_traR"/>
    <property type="match status" value="1"/>
</dbReference>
<dbReference type="PROSITE" id="PS51128">
    <property type="entry name" value="ZF_DKSA_2"/>
    <property type="match status" value="1"/>
</dbReference>
<feature type="region of interest" description="Disordered" evidence="5">
    <location>
        <begin position="123"/>
        <end position="208"/>
    </location>
</feature>
<dbReference type="GO" id="GO:0008270">
    <property type="term" value="F:zinc ion binding"/>
    <property type="evidence" value="ECO:0007669"/>
    <property type="project" value="UniProtKB-KW"/>
</dbReference>
<feature type="region of interest" description="Disordered" evidence="5">
    <location>
        <begin position="1"/>
        <end position="104"/>
    </location>
</feature>
<dbReference type="InterPro" id="IPR000962">
    <property type="entry name" value="Znf_DskA_TraR"/>
</dbReference>
<evidence type="ECO:0000259" key="6">
    <source>
        <dbReference type="Pfam" id="PF01258"/>
    </source>
</evidence>
<feature type="compositionally biased region" description="Low complexity" evidence="5">
    <location>
        <begin position="9"/>
        <end position="81"/>
    </location>
</feature>
<keyword evidence="3" id="KW-0862">Zinc</keyword>
<gene>
    <name evidence="7" type="ORF">HHL17_04970</name>
</gene>
<feature type="compositionally biased region" description="Basic and acidic residues" evidence="5">
    <location>
        <begin position="125"/>
        <end position="201"/>
    </location>
</feature>
<evidence type="ECO:0000256" key="4">
    <source>
        <dbReference type="PROSITE-ProRule" id="PRU00510"/>
    </source>
</evidence>
<evidence type="ECO:0000313" key="7">
    <source>
        <dbReference type="EMBL" id="NML36542.1"/>
    </source>
</evidence>
<evidence type="ECO:0000256" key="3">
    <source>
        <dbReference type="ARBA" id="ARBA00022833"/>
    </source>
</evidence>
<protein>
    <submittedName>
        <fullName evidence="7">TraR/DksA family transcriptional regulator</fullName>
    </submittedName>
</protein>
<feature type="domain" description="Zinc finger DksA/TraR C4-type" evidence="6">
    <location>
        <begin position="316"/>
        <end position="344"/>
    </location>
</feature>
<keyword evidence="2" id="KW-0863">Zinc-finger</keyword>
<sequence length="350" mass="37895">MATKKKVASKSTQKVVQVKKAAAKATTAKKTAKPAPAKKAASAAPKKVAAAKKAAAKPAKPAAKKAVVAKAAVKKTAATPKNVIKKAPAATNSKTSSVPKVAVPAKKTVKNEPAVKQQVVTKSVAAEKEKPLISKSEEKELKTMAIKKADTKEQVAKVKESPKKAAEKPAVKAEKSAKSEKPEKTEKPEKAEKAEKAEKKGGKPSLVAYQPEFTKSVLDQPETASGPLFRYSDADLQEFRELIQKKLEFAKKELVYLQGLITRKDEAGTDDTENKYMSMEDGSGSQEREQLNQMASRQIQFIDHLEKAMMRIENKTYGICRVTGKLIDKARLRAVPHATLSIEAKLAKSK</sequence>
<comment type="caution">
    <text evidence="7">The sequence shown here is derived from an EMBL/GenBank/DDBJ whole genome shotgun (WGS) entry which is preliminary data.</text>
</comment>
<evidence type="ECO:0000256" key="2">
    <source>
        <dbReference type="ARBA" id="ARBA00022771"/>
    </source>
</evidence>
<keyword evidence="8" id="KW-1185">Reference proteome</keyword>
<dbReference type="PANTHER" id="PTHR33823">
    <property type="entry name" value="RNA POLYMERASE-BINDING TRANSCRIPTION FACTOR DKSA-RELATED"/>
    <property type="match status" value="1"/>
</dbReference>
<dbReference type="EMBL" id="JABBGC010000001">
    <property type="protein sequence ID" value="NML36542.1"/>
    <property type="molecule type" value="Genomic_DNA"/>
</dbReference>